<feature type="binding site" evidence="13">
    <location>
        <position position="266"/>
    </location>
    <ligand>
        <name>substrate</name>
    </ligand>
</feature>
<evidence type="ECO:0000256" key="4">
    <source>
        <dbReference type="ARBA" id="ARBA00008319"/>
    </source>
</evidence>
<keyword evidence="9 13" id="KW-0460">Magnesium</keyword>
<dbReference type="GO" id="GO:0051287">
    <property type="term" value="F:NAD binding"/>
    <property type="evidence" value="ECO:0007669"/>
    <property type="project" value="InterPro"/>
</dbReference>
<dbReference type="GO" id="GO:0000287">
    <property type="term" value="F:magnesium ion binding"/>
    <property type="evidence" value="ECO:0007669"/>
    <property type="project" value="InterPro"/>
</dbReference>
<feature type="binding site" evidence="13">
    <location>
        <begin position="323"/>
        <end position="335"/>
    </location>
    <ligand>
        <name>NAD(+)</name>
        <dbReference type="ChEBI" id="CHEBI:57540"/>
    </ligand>
</feature>
<feature type="binding site" evidence="13">
    <location>
        <position position="146"/>
    </location>
    <ligand>
        <name>substrate</name>
    </ligand>
</feature>
<dbReference type="EMBL" id="CP002106">
    <property type="protein sequence ID" value="ADK68641.1"/>
    <property type="molecule type" value="Genomic_DNA"/>
</dbReference>
<dbReference type="eggNOG" id="COG0473">
    <property type="taxonomic scope" value="Bacteria"/>
</dbReference>
<evidence type="ECO:0000256" key="3">
    <source>
        <dbReference type="ARBA" id="ARBA00004762"/>
    </source>
</evidence>
<keyword evidence="16" id="KW-1185">Reference proteome</keyword>
<comment type="pathway">
    <text evidence="3 13">Amino-acid biosynthesis; L-leucine biosynthesis; L-leucine from 3-methyl-2-oxobutanoate: step 3/4.</text>
</comment>
<feature type="binding site" evidence="13">
    <location>
        <position position="108"/>
    </location>
    <ligand>
        <name>substrate</name>
    </ligand>
</feature>
<dbReference type="RefSeq" id="WP_013252393.1">
    <property type="nucleotide sequence ID" value="NC_014363.1"/>
</dbReference>
<evidence type="ECO:0000256" key="11">
    <source>
        <dbReference type="ARBA" id="ARBA00023027"/>
    </source>
</evidence>
<evidence type="ECO:0000256" key="9">
    <source>
        <dbReference type="ARBA" id="ARBA00022842"/>
    </source>
</evidence>
<gene>
    <name evidence="13" type="primary">leuB</name>
    <name evidence="15" type="ordered locus">Olsu_1542</name>
</gene>
<keyword evidence="13" id="KW-0464">Manganese</keyword>
<dbReference type="InterPro" id="IPR019818">
    <property type="entry name" value="IsoCit/isopropylmalate_DH_CS"/>
</dbReference>
<keyword evidence="7 13" id="KW-0028">Amino-acid biosynthesis</keyword>
<dbReference type="GO" id="GO:0009098">
    <property type="term" value="P:L-leucine biosynthetic process"/>
    <property type="evidence" value="ECO:0007669"/>
    <property type="project" value="UniProtKB-UniRule"/>
</dbReference>
<feature type="binding site" evidence="13">
    <location>
        <position position="294"/>
    </location>
    <ligand>
        <name>Mg(2+)</name>
        <dbReference type="ChEBI" id="CHEBI:18420"/>
    </ligand>
</feature>
<comment type="function">
    <text evidence="13">Catalyzes the oxidation of 3-carboxy-2-hydroxy-4-methylpentanoate (3-isopropylmalate) to 3-carboxy-4-methyl-2-oxopentanoate. The product decarboxylates to 4-methyl-2 oxopentanoate.</text>
</comment>
<evidence type="ECO:0000256" key="6">
    <source>
        <dbReference type="ARBA" id="ARBA00022430"/>
    </source>
</evidence>
<evidence type="ECO:0000256" key="1">
    <source>
        <dbReference type="ARBA" id="ARBA00000624"/>
    </source>
</evidence>
<dbReference type="InterPro" id="IPR024084">
    <property type="entry name" value="IsoPropMal-DH-like_dom"/>
</dbReference>
<dbReference type="SMART" id="SM01329">
    <property type="entry name" value="Iso_dh"/>
    <property type="match status" value="1"/>
</dbReference>
<evidence type="ECO:0000256" key="13">
    <source>
        <dbReference type="HAMAP-Rule" id="MF_01033"/>
    </source>
</evidence>
<dbReference type="UniPathway" id="UPA00048">
    <property type="reaction ID" value="UER00072"/>
</dbReference>
<comment type="subunit">
    <text evidence="5 13">Homodimer.</text>
</comment>
<evidence type="ECO:0000256" key="7">
    <source>
        <dbReference type="ARBA" id="ARBA00022605"/>
    </source>
</evidence>
<dbReference type="KEGG" id="ols:Olsu_1542"/>
<feature type="binding site" evidence="13">
    <location>
        <position position="266"/>
    </location>
    <ligand>
        <name>Mg(2+)</name>
        <dbReference type="ChEBI" id="CHEBI:18420"/>
    </ligand>
</feature>
<dbReference type="InterPro" id="IPR004429">
    <property type="entry name" value="Isopropylmalate_DH"/>
</dbReference>
<protein>
    <recommendedName>
        <fullName evidence="13">3-isopropylmalate dehydrogenase</fullName>
        <ecNumber evidence="13">1.1.1.85</ecNumber>
    </recommendedName>
    <alternativeName>
        <fullName evidence="13">3-IPM-DH</fullName>
    </alternativeName>
    <alternativeName>
        <fullName evidence="13">Beta-IPM dehydrogenase</fullName>
        <shortName evidence="13">IMDH</shortName>
    </alternativeName>
</protein>
<dbReference type="HOGENOM" id="CLU_031953_0_3_11"/>
<dbReference type="PROSITE" id="PS00470">
    <property type="entry name" value="IDH_IMDH"/>
    <property type="match status" value="1"/>
</dbReference>
<dbReference type="Pfam" id="PF00180">
    <property type="entry name" value="Iso_dh"/>
    <property type="match status" value="1"/>
</dbReference>
<keyword evidence="13" id="KW-0963">Cytoplasm</keyword>
<accession>E1QWY8</accession>
<comment type="subcellular location">
    <subcellularLocation>
        <location evidence="13">Cytoplasm</location>
    </subcellularLocation>
</comment>
<proteinExistence type="inferred from homology"/>
<evidence type="ECO:0000256" key="2">
    <source>
        <dbReference type="ARBA" id="ARBA00001936"/>
    </source>
</evidence>
<evidence type="ECO:0000256" key="8">
    <source>
        <dbReference type="ARBA" id="ARBA00022723"/>
    </source>
</evidence>
<feature type="binding site" evidence="13">
    <location>
        <position position="290"/>
    </location>
    <ligand>
        <name>Mg(2+)</name>
        <dbReference type="ChEBI" id="CHEBI:18420"/>
    </ligand>
</feature>
<evidence type="ECO:0000256" key="10">
    <source>
        <dbReference type="ARBA" id="ARBA00023002"/>
    </source>
</evidence>
<keyword evidence="12 13" id="KW-0100">Branched-chain amino acid biosynthesis</keyword>
<dbReference type="Proteomes" id="UP000000333">
    <property type="component" value="Chromosome"/>
</dbReference>
<feature type="binding site" evidence="13">
    <location>
        <position position="118"/>
    </location>
    <ligand>
        <name>substrate</name>
    </ligand>
</feature>
<dbReference type="Gene3D" id="3.40.718.10">
    <property type="entry name" value="Isopropylmalate Dehydrogenase"/>
    <property type="match status" value="1"/>
</dbReference>
<dbReference type="EC" id="1.1.1.85" evidence="13"/>
<keyword evidence="10 13" id="KW-0560">Oxidoreductase</keyword>
<keyword evidence="6 13" id="KW-0432">Leucine biosynthesis</keyword>
<dbReference type="PANTHER" id="PTHR42979">
    <property type="entry name" value="3-ISOPROPYLMALATE DEHYDROGENASE"/>
    <property type="match status" value="1"/>
</dbReference>
<comment type="cofactor">
    <cofactor evidence="2">
        <name>Mn(2+)</name>
        <dbReference type="ChEBI" id="CHEBI:29035"/>
    </cofactor>
</comment>
<dbReference type="AlphaFoldDB" id="E1QWY8"/>
<evidence type="ECO:0000259" key="14">
    <source>
        <dbReference type="SMART" id="SM01329"/>
    </source>
</evidence>
<feature type="domain" description="Isopropylmalate dehydrogenase-like" evidence="14">
    <location>
        <begin position="9"/>
        <end position="397"/>
    </location>
</feature>
<keyword evidence="11 13" id="KW-0520">NAD</keyword>
<evidence type="ECO:0000256" key="5">
    <source>
        <dbReference type="ARBA" id="ARBA00011738"/>
    </source>
</evidence>
<reference evidence="15 16" key="1">
    <citation type="journal article" date="2010" name="Stand. Genomic Sci.">
        <title>Complete genome sequence of Olsenella uli type strain (VPI D76D-27C).</title>
        <authorList>
            <person name="Goker M."/>
            <person name="Held B."/>
            <person name="Lucas S."/>
            <person name="Nolan M."/>
            <person name="Yasawong M."/>
            <person name="Glavina Del Rio T."/>
            <person name="Tice H."/>
            <person name="Cheng J.F."/>
            <person name="Bruce D."/>
            <person name="Detter J.C."/>
            <person name="Tapia R."/>
            <person name="Han C."/>
            <person name="Goodwin L."/>
            <person name="Pitluck S."/>
            <person name="Liolios K."/>
            <person name="Ivanova N."/>
            <person name="Mavromatis K."/>
            <person name="Mikhailova N."/>
            <person name="Pati A."/>
            <person name="Chen A."/>
            <person name="Palaniappan K."/>
            <person name="Land M."/>
            <person name="Hauser L."/>
            <person name="Chang Y.J."/>
            <person name="Jeffries C.D."/>
            <person name="Rohde M."/>
            <person name="Sikorski J."/>
            <person name="Pukall R."/>
            <person name="Woyke T."/>
            <person name="Bristow J."/>
            <person name="Eisen J.A."/>
            <person name="Markowitz V."/>
            <person name="Hugenholtz P."/>
            <person name="Kyrpides N.C."/>
            <person name="Klenk H.P."/>
            <person name="Lapidus A."/>
        </authorList>
    </citation>
    <scope>NUCLEOTIDE SEQUENCE [LARGE SCALE GENOMIC DNA]</scope>
    <source>
        <strain evidence="16">ATCC 49627 / DSM 7084 / CIP 109912 / JCM 12494 / NCIMB 702895 / VPI D76D-27C</strain>
    </source>
</reference>
<comment type="caution">
    <text evidence="13">Lacks conserved residue(s) required for the propagation of feature annotation.</text>
</comment>
<dbReference type="STRING" id="633147.Olsu_1542"/>
<comment type="cofactor">
    <cofactor evidence="13">
        <name>Mg(2+)</name>
        <dbReference type="ChEBI" id="CHEBI:18420"/>
    </cofactor>
    <cofactor evidence="13">
        <name>Mn(2+)</name>
        <dbReference type="ChEBI" id="CHEBI:29035"/>
    </cofactor>
    <text evidence="13">Binds 1 Mg(2+) or Mn(2+) ion per subunit.</text>
</comment>
<keyword evidence="8 13" id="KW-0479">Metal-binding</keyword>
<feature type="site" description="Important for catalysis" evidence="13">
    <location>
        <position position="234"/>
    </location>
</feature>
<dbReference type="GeneID" id="78512927"/>
<comment type="catalytic activity">
    <reaction evidence="1 13">
        <text>(2R,3S)-3-isopropylmalate + NAD(+) = 4-methyl-2-oxopentanoate + CO2 + NADH</text>
        <dbReference type="Rhea" id="RHEA:32271"/>
        <dbReference type="ChEBI" id="CHEBI:16526"/>
        <dbReference type="ChEBI" id="CHEBI:17865"/>
        <dbReference type="ChEBI" id="CHEBI:35121"/>
        <dbReference type="ChEBI" id="CHEBI:57540"/>
        <dbReference type="ChEBI" id="CHEBI:57945"/>
        <dbReference type="EC" id="1.1.1.85"/>
    </reaction>
</comment>
<organism evidence="15 16">
    <name type="scientific">Olsenella uli (strain ATCC 49627 / DSM 7084 / CCUG 31166 / CIP 109912 / JCM 12494 / LMG 11480 / NCIMB 702895 / VPI D76D-27C)</name>
    <name type="common">Lactobacillus uli</name>
    <dbReference type="NCBI Taxonomy" id="633147"/>
    <lineage>
        <taxon>Bacteria</taxon>
        <taxon>Bacillati</taxon>
        <taxon>Actinomycetota</taxon>
        <taxon>Coriobacteriia</taxon>
        <taxon>Coriobacteriales</taxon>
        <taxon>Atopobiaceae</taxon>
        <taxon>Olsenella</taxon>
    </lineage>
</organism>
<evidence type="ECO:0000313" key="15">
    <source>
        <dbReference type="EMBL" id="ADK68641.1"/>
    </source>
</evidence>
<dbReference type="GO" id="GO:0005829">
    <property type="term" value="C:cytosol"/>
    <property type="evidence" value="ECO:0007669"/>
    <property type="project" value="TreeGrafter"/>
</dbReference>
<dbReference type="PANTHER" id="PTHR42979:SF1">
    <property type="entry name" value="3-ISOPROPYLMALATE DEHYDROGENASE"/>
    <property type="match status" value="1"/>
</dbReference>
<dbReference type="SUPFAM" id="SSF53659">
    <property type="entry name" value="Isocitrate/Isopropylmalate dehydrogenase-like"/>
    <property type="match status" value="1"/>
</dbReference>
<evidence type="ECO:0000313" key="16">
    <source>
        <dbReference type="Proteomes" id="UP000000333"/>
    </source>
</evidence>
<comment type="similarity">
    <text evidence="4 13">Belongs to the isocitrate and isopropylmalate dehydrogenases family. LeuB type 1 subfamily.</text>
</comment>
<feature type="site" description="Important for catalysis" evidence="13">
    <location>
        <position position="153"/>
    </location>
</feature>
<sequence length="405" mass="42557">MAMASASYRICTLPGDGIGPEIIAEAKKVLAAVGERSGVDFVCEDQLIGGCAIDATRAAGGEVSALPSATLAAAREADAVLLAAVGGPRWDDTAPGAVRPEQGLLAIRKGLGLYLNLRPVRIYEALRDASPLRPERLDGVDLLIVRELTGGLYFGAHERQEGVVGAGMDGATCAPGAPGATCAPGDLACDTTGGFTGDFARDTMEYSEYEIERVVRWAYEAAARRSKVVTSVDKANVLETSRLWREVNHRLNEEFKDVEGEDMLVDNCAMQLVANPAQFDVIVTENTFGDILSDEASMLTGSLGMLASASLGTGTALYEPSHGSAPDIAGRGIANPLAQILSVELMLRYSFQMDEAADAVAAAVEDVLDAGWRTADIADASTPADRVLGTSAMGDKVVEAFERRA</sequence>
<dbReference type="HAMAP" id="MF_01033">
    <property type="entry name" value="LeuB_type1"/>
    <property type="match status" value="1"/>
</dbReference>
<dbReference type="PATRIC" id="fig|633147.7.peg.1239"/>
<evidence type="ECO:0000256" key="12">
    <source>
        <dbReference type="ARBA" id="ARBA00023304"/>
    </source>
</evidence>
<name>E1QWY8_OLSUV</name>
<dbReference type="GO" id="GO:0003862">
    <property type="term" value="F:3-isopropylmalate dehydrogenase activity"/>
    <property type="evidence" value="ECO:0007669"/>
    <property type="project" value="UniProtKB-UniRule"/>
</dbReference>